<keyword evidence="3" id="KW-1185">Reference proteome</keyword>
<dbReference type="Proteomes" id="UP000050761">
    <property type="component" value="Unassembled WGS sequence"/>
</dbReference>
<sequence>MNPEPLAPHRSHVYSTRMHLTNDVGDTSSQAGRALRDIVDTSCESGTPGTTSVTRRVNPEPLARHRHLTNDVGDTSSQAGRALRNIVDTSCESGTPGATSVARRMNPEPLARHRAQSESTKDKKQGMLMSSNGPSYMKRTPFLIRPQRTIALLLLS</sequence>
<evidence type="ECO:0000313" key="3">
    <source>
        <dbReference type="Proteomes" id="UP000050761"/>
    </source>
</evidence>
<dbReference type="AlphaFoldDB" id="A0A3P8B7A5"/>
<protein>
    <submittedName>
        <fullName evidence="2 4">Uncharacterized protein</fullName>
    </submittedName>
</protein>
<dbReference type="OrthoDB" id="5875185at2759"/>
<feature type="compositionally biased region" description="Polar residues" evidence="1">
    <location>
        <begin position="87"/>
        <end position="98"/>
    </location>
</feature>
<gene>
    <name evidence="2" type="ORF">HPBE_LOCUS14708</name>
</gene>
<evidence type="ECO:0000256" key="1">
    <source>
        <dbReference type="SAM" id="MobiDB-lite"/>
    </source>
</evidence>
<reference evidence="2 3" key="1">
    <citation type="submission" date="2018-11" db="EMBL/GenBank/DDBJ databases">
        <authorList>
            <consortium name="Pathogen Informatics"/>
        </authorList>
    </citation>
    <scope>NUCLEOTIDE SEQUENCE [LARGE SCALE GENOMIC DNA]</scope>
</reference>
<name>A0A3P8B7A5_HELPZ</name>
<reference evidence="4" key="2">
    <citation type="submission" date="2019-09" db="UniProtKB">
        <authorList>
            <consortium name="WormBaseParasite"/>
        </authorList>
    </citation>
    <scope>IDENTIFICATION</scope>
</reference>
<proteinExistence type="predicted"/>
<evidence type="ECO:0000313" key="2">
    <source>
        <dbReference type="EMBL" id="VDP00534.1"/>
    </source>
</evidence>
<feature type="compositionally biased region" description="Basic and acidic residues" evidence="1">
    <location>
        <begin position="115"/>
        <end position="125"/>
    </location>
</feature>
<organism evidence="2">
    <name type="scientific">Heligmosomoides polygyrus</name>
    <name type="common">Parasitic roundworm</name>
    <dbReference type="NCBI Taxonomy" id="6339"/>
    <lineage>
        <taxon>Eukaryota</taxon>
        <taxon>Metazoa</taxon>
        <taxon>Ecdysozoa</taxon>
        <taxon>Nematoda</taxon>
        <taxon>Chromadorea</taxon>
        <taxon>Rhabditida</taxon>
        <taxon>Rhabditina</taxon>
        <taxon>Rhabditomorpha</taxon>
        <taxon>Strongyloidea</taxon>
        <taxon>Heligmosomidae</taxon>
        <taxon>Heligmosomoides</taxon>
    </lineage>
</organism>
<accession>A0A3P8B7A5</accession>
<evidence type="ECO:0000313" key="4">
    <source>
        <dbReference type="WBParaSite" id="HPBE_0001470701-mRNA-1"/>
    </source>
</evidence>
<dbReference type="WBParaSite" id="HPBE_0001470701-mRNA-1">
    <property type="protein sequence ID" value="HPBE_0001470701-mRNA-1"/>
    <property type="gene ID" value="HPBE_0001470701"/>
</dbReference>
<dbReference type="EMBL" id="UZAH01028492">
    <property type="protein sequence ID" value="VDP00534.1"/>
    <property type="molecule type" value="Genomic_DNA"/>
</dbReference>
<feature type="region of interest" description="Disordered" evidence="1">
    <location>
        <begin position="67"/>
        <end position="134"/>
    </location>
</feature>